<keyword evidence="4" id="KW-1185">Reference proteome</keyword>
<feature type="compositionally biased region" description="Low complexity" evidence="2">
    <location>
        <begin position="179"/>
        <end position="196"/>
    </location>
</feature>
<feature type="coiled-coil region" evidence="1">
    <location>
        <begin position="19"/>
        <end position="46"/>
    </location>
</feature>
<dbReference type="EMBL" id="CP110433">
    <property type="protein sequence ID" value="WAQ90623.1"/>
    <property type="molecule type" value="Genomic_DNA"/>
</dbReference>
<feature type="compositionally biased region" description="Polar residues" evidence="2">
    <location>
        <begin position="204"/>
        <end position="217"/>
    </location>
</feature>
<evidence type="ECO:0000256" key="2">
    <source>
        <dbReference type="SAM" id="MobiDB-lite"/>
    </source>
</evidence>
<feature type="region of interest" description="Disordered" evidence="2">
    <location>
        <begin position="176"/>
        <end position="217"/>
    </location>
</feature>
<feature type="region of interest" description="Disordered" evidence="2">
    <location>
        <begin position="136"/>
        <end position="159"/>
    </location>
</feature>
<feature type="coiled-coil region" evidence="1">
    <location>
        <begin position="103"/>
        <end position="130"/>
    </location>
</feature>
<dbReference type="Proteomes" id="UP001164743">
    <property type="component" value="Chromosome 13A"/>
</dbReference>
<name>A0ABY7CZ81_9BASI</name>
<evidence type="ECO:0000313" key="4">
    <source>
        <dbReference type="Proteomes" id="UP001164743"/>
    </source>
</evidence>
<gene>
    <name evidence="3" type="ORF">PtA15_13A21</name>
</gene>
<protein>
    <submittedName>
        <fullName evidence="3">Uncharacterized protein</fullName>
    </submittedName>
</protein>
<reference evidence="3" key="1">
    <citation type="submission" date="2022-10" db="EMBL/GenBank/DDBJ databases">
        <title>Puccinia triticina Genome sequencing and assembly.</title>
        <authorList>
            <person name="Li C."/>
        </authorList>
    </citation>
    <scope>NUCLEOTIDE SEQUENCE</scope>
    <source>
        <strain evidence="3">Pt15</strain>
    </source>
</reference>
<accession>A0ABY7CZ81</accession>
<proteinExistence type="predicted"/>
<feature type="compositionally biased region" description="Polar residues" evidence="2">
    <location>
        <begin position="147"/>
        <end position="159"/>
    </location>
</feature>
<evidence type="ECO:0000256" key="1">
    <source>
        <dbReference type="SAM" id="Coils"/>
    </source>
</evidence>
<dbReference type="GeneID" id="77803280"/>
<organism evidence="3 4">
    <name type="scientific">Puccinia triticina</name>
    <dbReference type="NCBI Taxonomy" id="208348"/>
    <lineage>
        <taxon>Eukaryota</taxon>
        <taxon>Fungi</taxon>
        <taxon>Dikarya</taxon>
        <taxon>Basidiomycota</taxon>
        <taxon>Pucciniomycotina</taxon>
        <taxon>Pucciniomycetes</taxon>
        <taxon>Pucciniales</taxon>
        <taxon>Pucciniaceae</taxon>
        <taxon>Puccinia</taxon>
    </lineage>
</organism>
<sequence>MTGIAYTGHKELPSMTGIVQFIEIRIAQLEKERIDVENELSKSSKERTKQIGHLRNQARLASLKYHDSLKQNQGILQSDAQIDPLKTQLKAALLARDLQTDSIASSKQTLEEVQTELKTATEELARRRNVRKEGVGYFANLSPKPPTGSSQLPATSTTTRTPALGVDAAQPDLLTHQQHPASAPSCSPSPHASHIPPITPPLPQSSTLVDPADQCSQPPNSLKFYRAWTASPIDIELDSSALSLASSPSGFTPRGSHVPSSPRWWFGKWPLVLERAQKPLATVEGLVLPLLKSARQLDAKDVWPEDLDRHASLPALAAVEFLAEMYAGVGGKMLMYCSLRMPPIWSKRIIVALDPTAKSMNRA</sequence>
<keyword evidence="1" id="KW-0175">Coiled coil</keyword>
<evidence type="ECO:0000313" key="3">
    <source>
        <dbReference type="EMBL" id="WAQ90623.1"/>
    </source>
</evidence>
<dbReference type="RefSeq" id="XP_053026178.1">
    <property type="nucleotide sequence ID" value="XM_053162396.1"/>
</dbReference>